<protein>
    <recommendedName>
        <fullName evidence="1">DUF6881 domain-containing protein</fullName>
    </recommendedName>
</protein>
<sequence length="97" mass="11348">MRYVKTSWHHAFDDEPVLIYSELDEDRYETRKVEVFRDGRSEWCDENHQTDSIGLSEIPFPTADEVSALPEFDVEEISSTEFERVWADSQDSSRVTG</sequence>
<dbReference type="Proteomes" id="UP001144280">
    <property type="component" value="Unassembled WGS sequence"/>
</dbReference>
<accession>A0ABQ5R2K7</accession>
<keyword evidence="3" id="KW-1185">Reference proteome</keyword>
<proteinExistence type="predicted"/>
<reference evidence="2" key="1">
    <citation type="submission" date="2022-12" db="EMBL/GenBank/DDBJ databases">
        <title>New Phytohabitans aurantiacus sp. RD004123 nov., an actinomycete isolated from soil.</title>
        <authorList>
            <person name="Triningsih D.W."/>
            <person name="Harunari E."/>
            <person name="Igarashi Y."/>
        </authorList>
    </citation>
    <scope>NUCLEOTIDE SEQUENCE</scope>
    <source>
        <strain evidence="2">RD004123</strain>
    </source>
</reference>
<dbReference type="RefSeq" id="WP_281900751.1">
    <property type="nucleotide sequence ID" value="NZ_BSDI01000032.1"/>
</dbReference>
<evidence type="ECO:0000313" key="2">
    <source>
        <dbReference type="EMBL" id="GLI00453.1"/>
    </source>
</evidence>
<dbReference type="InterPro" id="IPR049248">
    <property type="entry name" value="DUF6881"/>
</dbReference>
<gene>
    <name evidence="2" type="ORF">Pa4123_57290</name>
</gene>
<evidence type="ECO:0000259" key="1">
    <source>
        <dbReference type="Pfam" id="PF21812"/>
    </source>
</evidence>
<feature type="domain" description="DUF6881" evidence="1">
    <location>
        <begin position="2"/>
        <end position="89"/>
    </location>
</feature>
<dbReference type="Pfam" id="PF21812">
    <property type="entry name" value="DUF6881"/>
    <property type="match status" value="1"/>
</dbReference>
<comment type="caution">
    <text evidence="2">The sequence shown here is derived from an EMBL/GenBank/DDBJ whole genome shotgun (WGS) entry which is preliminary data.</text>
</comment>
<dbReference type="EMBL" id="BSDI01000032">
    <property type="protein sequence ID" value="GLI00453.1"/>
    <property type="molecule type" value="Genomic_DNA"/>
</dbReference>
<evidence type="ECO:0000313" key="3">
    <source>
        <dbReference type="Proteomes" id="UP001144280"/>
    </source>
</evidence>
<name>A0ABQ5R2K7_9ACTN</name>
<organism evidence="2 3">
    <name type="scientific">Phytohabitans aurantiacus</name>
    <dbReference type="NCBI Taxonomy" id="3016789"/>
    <lineage>
        <taxon>Bacteria</taxon>
        <taxon>Bacillati</taxon>
        <taxon>Actinomycetota</taxon>
        <taxon>Actinomycetes</taxon>
        <taxon>Micromonosporales</taxon>
        <taxon>Micromonosporaceae</taxon>
    </lineage>
</organism>